<name>A0A8S4QMQ0_9NEOP</name>
<accession>A0A8S4QMQ0</accession>
<sequence>EPLTDPEPGYDVKSGRVKCHFKGTFGRSSWELPTVEIDFPDKIERYK</sequence>
<organism evidence="1 2">
    <name type="scientific">Pararge aegeria aegeria</name>
    <dbReference type="NCBI Taxonomy" id="348720"/>
    <lineage>
        <taxon>Eukaryota</taxon>
        <taxon>Metazoa</taxon>
        <taxon>Ecdysozoa</taxon>
        <taxon>Arthropoda</taxon>
        <taxon>Hexapoda</taxon>
        <taxon>Insecta</taxon>
        <taxon>Pterygota</taxon>
        <taxon>Neoptera</taxon>
        <taxon>Endopterygota</taxon>
        <taxon>Lepidoptera</taxon>
        <taxon>Glossata</taxon>
        <taxon>Ditrysia</taxon>
        <taxon>Papilionoidea</taxon>
        <taxon>Nymphalidae</taxon>
        <taxon>Satyrinae</taxon>
        <taxon>Satyrini</taxon>
        <taxon>Parargina</taxon>
        <taxon>Pararge</taxon>
    </lineage>
</organism>
<dbReference type="AlphaFoldDB" id="A0A8S4QMQ0"/>
<evidence type="ECO:0000313" key="1">
    <source>
        <dbReference type="EMBL" id="CAH2216368.1"/>
    </source>
</evidence>
<dbReference type="OrthoDB" id="10025033at2759"/>
<proteinExistence type="predicted"/>
<protein>
    <submittedName>
        <fullName evidence="1">Jg950 protein</fullName>
    </submittedName>
</protein>
<dbReference type="EMBL" id="CAKXAJ010015202">
    <property type="protein sequence ID" value="CAH2216368.1"/>
    <property type="molecule type" value="Genomic_DNA"/>
</dbReference>
<gene>
    <name evidence="1" type="primary">jg950</name>
    <name evidence="1" type="ORF">PAEG_LOCUS4417</name>
</gene>
<reference evidence="1" key="1">
    <citation type="submission" date="2022-03" db="EMBL/GenBank/DDBJ databases">
        <authorList>
            <person name="Lindestad O."/>
        </authorList>
    </citation>
    <scope>NUCLEOTIDE SEQUENCE</scope>
</reference>
<keyword evidence="2" id="KW-1185">Reference proteome</keyword>
<evidence type="ECO:0000313" key="2">
    <source>
        <dbReference type="Proteomes" id="UP000838756"/>
    </source>
</evidence>
<dbReference type="Proteomes" id="UP000838756">
    <property type="component" value="Unassembled WGS sequence"/>
</dbReference>
<comment type="caution">
    <text evidence="1">The sequence shown here is derived from an EMBL/GenBank/DDBJ whole genome shotgun (WGS) entry which is preliminary data.</text>
</comment>
<feature type="non-terminal residue" evidence="1">
    <location>
        <position position="1"/>
    </location>
</feature>